<dbReference type="RefSeq" id="WP_407327588.1">
    <property type="nucleotide sequence ID" value="NZ_CP136865.1"/>
</dbReference>
<dbReference type="SUPFAM" id="SSF110087">
    <property type="entry name" value="DR1885-like metal-binding protein"/>
    <property type="match status" value="1"/>
</dbReference>
<sequence>MIDVRVPLIVFFSAFSASIAAEKLQISNAWVRAMPPGQKMTAAYFEVHNPSASAVSIQGVSSSVGMASLHETRLEGGRSTMQPVNTLTIEAEGVIALEPGGLHIMLMGMQSTPAEGDTVPVCLQTTEGESCTDAQVRRAAPEAKSKHDDH</sequence>
<reference evidence="1 2" key="1">
    <citation type="submission" date="2023-10" db="EMBL/GenBank/DDBJ databases">
        <title>Two novel species belonging to the OM43/NOR5 clade.</title>
        <authorList>
            <person name="Park M."/>
        </authorList>
    </citation>
    <scope>NUCLEOTIDE SEQUENCE [LARGE SCALE GENOMIC DNA]</scope>
    <source>
        <strain evidence="1 2">IMCC45268</strain>
    </source>
</reference>
<dbReference type="Pfam" id="PF04314">
    <property type="entry name" value="PCuAC"/>
    <property type="match status" value="1"/>
</dbReference>
<dbReference type="Proteomes" id="UP001626549">
    <property type="component" value="Chromosome"/>
</dbReference>
<dbReference type="InterPro" id="IPR058248">
    <property type="entry name" value="Lxx211020-like"/>
</dbReference>
<gene>
    <name evidence="1" type="ORF">R0137_16905</name>
</gene>
<dbReference type="PANTHER" id="PTHR36302">
    <property type="entry name" value="BLR7088 PROTEIN"/>
    <property type="match status" value="1"/>
</dbReference>
<dbReference type="InterPro" id="IPR036182">
    <property type="entry name" value="PCuAC_sf"/>
</dbReference>
<accession>A0ABZ0IF03</accession>
<proteinExistence type="predicted"/>
<evidence type="ECO:0000313" key="2">
    <source>
        <dbReference type="Proteomes" id="UP001626549"/>
    </source>
</evidence>
<dbReference type="Gene3D" id="2.60.40.1890">
    <property type="entry name" value="PCu(A)C copper chaperone"/>
    <property type="match status" value="1"/>
</dbReference>
<organism evidence="1 2">
    <name type="scientific">Congregibacter brevis</name>
    <dbReference type="NCBI Taxonomy" id="3081201"/>
    <lineage>
        <taxon>Bacteria</taxon>
        <taxon>Pseudomonadati</taxon>
        <taxon>Pseudomonadota</taxon>
        <taxon>Gammaproteobacteria</taxon>
        <taxon>Cellvibrionales</taxon>
        <taxon>Halieaceae</taxon>
        <taxon>Congregibacter</taxon>
    </lineage>
</organism>
<name>A0ABZ0IF03_9GAMM</name>
<keyword evidence="2" id="KW-1185">Reference proteome</keyword>
<evidence type="ECO:0000313" key="1">
    <source>
        <dbReference type="EMBL" id="WOJ96900.1"/>
    </source>
</evidence>
<dbReference type="PANTHER" id="PTHR36302:SF1">
    <property type="entry name" value="COPPER CHAPERONE PCU(A)C"/>
    <property type="match status" value="1"/>
</dbReference>
<dbReference type="EMBL" id="CP136865">
    <property type="protein sequence ID" value="WOJ96900.1"/>
    <property type="molecule type" value="Genomic_DNA"/>
</dbReference>
<protein>
    <submittedName>
        <fullName evidence="1">Copper chaperone PCu(A)C</fullName>
    </submittedName>
</protein>
<dbReference type="InterPro" id="IPR007410">
    <property type="entry name" value="LpqE-like"/>
</dbReference>